<dbReference type="InterPro" id="IPR011009">
    <property type="entry name" value="Kinase-like_dom_sf"/>
</dbReference>
<dbReference type="GO" id="GO:0005524">
    <property type="term" value="F:ATP binding"/>
    <property type="evidence" value="ECO:0007669"/>
    <property type="project" value="UniProtKB-KW"/>
</dbReference>
<accession>A0A9P1CUP8</accession>
<dbReference type="SUPFAM" id="SSF56112">
    <property type="entry name" value="Protein kinase-like (PK-like)"/>
    <property type="match status" value="1"/>
</dbReference>
<keyword evidence="6" id="KW-0418">Kinase</keyword>
<dbReference type="Pfam" id="PF00069">
    <property type="entry name" value="Pkinase"/>
    <property type="match status" value="1"/>
</dbReference>
<dbReference type="GO" id="GO:0005737">
    <property type="term" value="C:cytoplasm"/>
    <property type="evidence" value="ECO:0007669"/>
    <property type="project" value="TreeGrafter"/>
</dbReference>
<dbReference type="Gene3D" id="1.10.510.10">
    <property type="entry name" value="Transferase(Phosphotransferase) domain 1"/>
    <property type="match status" value="1"/>
</dbReference>
<evidence type="ECO:0000256" key="3">
    <source>
        <dbReference type="SAM" id="MobiDB-lite"/>
    </source>
</evidence>
<name>A0A9P1CUP8_9DINO</name>
<sequence length="373" mass="41268">MLQEIRVEDLEKTVAQIANDIKPWESGNFRYVKKIEDAARNHGRVDLMNGSTYNRAVAVKKMPNSWVEKGPKEFAKKHPSECECPWRSLAILVELTKQGFNATCQLLDVFRDDHYTYAVSELAAGGDLFSWCLNHPVPTADRESEMLPLVAQTFSAVEWLHALGIAHRDLSLENILLSGANTTKAPRVKIIDFGMAHVGRMCPTATTLGPGKPSYQAPELHLKREYDGFLADAFSLGVVVYAMALGNYPWQSTKPGRSRVFDWISCHGILPFLQRREMAQCFSEDLIELMAALLQTQPAQRLGLVQSGKCKQDLPTIWNCKWLASSAAQGQWRAISSNSVSTMATETESDAEEQGTGRPAFGFDTGGLAGLAC</sequence>
<dbReference type="OrthoDB" id="193931at2759"/>
<dbReference type="Proteomes" id="UP001152797">
    <property type="component" value="Unassembled WGS sequence"/>
</dbReference>
<keyword evidence="6" id="KW-0808">Transferase</keyword>
<keyword evidence="7" id="KW-1185">Reference proteome</keyword>
<gene>
    <name evidence="5" type="ORF">C1SCF055_LOCUS25174</name>
</gene>
<evidence type="ECO:0000259" key="4">
    <source>
        <dbReference type="PROSITE" id="PS50011"/>
    </source>
</evidence>
<evidence type="ECO:0000313" key="6">
    <source>
        <dbReference type="EMBL" id="CAL4786224.1"/>
    </source>
</evidence>
<keyword evidence="1" id="KW-0547">Nucleotide-binding</keyword>
<dbReference type="GO" id="GO:0004674">
    <property type="term" value="F:protein serine/threonine kinase activity"/>
    <property type="evidence" value="ECO:0007669"/>
    <property type="project" value="UniProtKB-KW"/>
</dbReference>
<dbReference type="PANTHER" id="PTHR24346:SF30">
    <property type="entry name" value="MATERNAL EMBRYONIC LEUCINE ZIPPER KINASE"/>
    <property type="match status" value="1"/>
</dbReference>
<feature type="region of interest" description="Disordered" evidence="3">
    <location>
        <begin position="343"/>
        <end position="363"/>
    </location>
</feature>
<keyword evidence="6" id="KW-0723">Serine/threonine-protein kinase</keyword>
<dbReference type="EMBL" id="CAMXCT020002557">
    <property type="protein sequence ID" value="CAL1152287.1"/>
    <property type="molecule type" value="Genomic_DNA"/>
</dbReference>
<evidence type="ECO:0000256" key="2">
    <source>
        <dbReference type="ARBA" id="ARBA00022840"/>
    </source>
</evidence>
<dbReference type="EMBL" id="CAMXCT010002557">
    <property type="protein sequence ID" value="CAI3998912.1"/>
    <property type="molecule type" value="Genomic_DNA"/>
</dbReference>
<feature type="domain" description="Protein kinase" evidence="4">
    <location>
        <begin position="18"/>
        <end position="317"/>
    </location>
</feature>
<evidence type="ECO:0000313" key="5">
    <source>
        <dbReference type="EMBL" id="CAI3998912.1"/>
    </source>
</evidence>
<reference evidence="6 7" key="2">
    <citation type="submission" date="2024-05" db="EMBL/GenBank/DDBJ databases">
        <authorList>
            <person name="Chen Y."/>
            <person name="Shah S."/>
            <person name="Dougan E. K."/>
            <person name="Thang M."/>
            <person name="Chan C."/>
        </authorList>
    </citation>
    <scope>NUCLEOTIDE SEQUENCE [LARGE SCALE GENOMIC DNA]</scope>
</reference>
<protein>
    <submittedName>
        <fullName evidence="6">Non-specific serine/threonine protein kinase</fullName>
    </submittedName>
</protein>
<keyword evidence="2" id="KW-0067">ATP-binding</keyword>
<organism evidence="5">
    <name type="scientific">Cladocopium goreaui</name>
    <dbReference type="NCBI Taxonomy" id="2562237"/>
    <lineage>
        <taxon>Eukaryota</taxon>
        <taxon>Sar</taxon>
        <taxon>Alveolata</taxon>
        <taxon>Dinophyceae</taxon>
        <taxon>Suessiales</taxon>
        <taxon>Symbiodiniaceae</taxon>
        <taxon>Cladocopium</taxon>
    </lineage>
</organism>
<reference evidence="5" key="1">
    <citation type="submission" date="2022-10" db="EMBL/GenBank/DDBJ databases">
        <authorList>
            <person name="Chen Y."/>
            <person name="Dougan E. K."/>
            <person name="Chan C."/>
            <person name="Rhodes N."/>
            <person name="Thang M."/>
        </authorList>
    </citation>
    <scope>NUCLEOTIDE SEQUENCE</scope>
</reference>
<proteinExistence type="predicted"/>
<dbReference type="InterPro" id="IPR000719">
    <property type="entry name" value="Prot_kinase_dom"/>
</dbReference>
<dbReference type="GO" id="GO:0035556">
    <property type="term" value="P:intracellular signal transduction"/>
    <property type="evidence" value="ECO:0007669"/>
    <property type="project" value="TreeGrafter"/>
</dbReference>
<evidence type="ECO:0000256" key="1">
    <source>
        <dbReference type="ARBA" id="ARBA00022741"/>
    </source>
</evidence>
<dbReference type="PROSITE" id="PS50011">
    <property type="entry name" value="PROTEIN_KINASE_DOM"/>
    <property type="match status" value="1"/>
</dbReference>
<dbReference type="AlphaFoldDB" id="A0A9P1CUP8"/>
<dbReference type="PANTHER" id="PTHR24346">
    <property type="entry name" value="MAP/MICROTUBULE AFFINITY-REGULATING KINASE"/>
    <property type="match status" value="1"/>
</dbReference>
<dbReference type="EMBL" id="CAMXCT030002557">
    <property type="protein sequence ID" value="CAL4786224.1"/>
    <property type="molecule type" value="Genomic_DNA"/>
</dbReference>
<comment type="caution">
    <text evidence="5">The sequence shown here is derived from an EMBL/GenBank/DDBJ whole genome shotgun (WGS) entry which is preliminary data.</text>
</comment>
<evidence type="ECO:0000313" key="7">
    <source>
        <dbReference type="Proteomes" id="UP001152797"/>
    </source>
</evidence>